<dbReference type="CDD" id="cd05561">
    <property type="entry name" value="Peptidases_S8_4"/>
    <property type="match status" value="1"/>
</dbReference>
<dbReference type="InterPro" id="IPR036388">
    <property type="entry name" value="WH-like_DNA-bd_sf"/>
</dbReference>
<evidence type="ECO:0000259" key="10">
    <source>
        <dbReference type="Pfam" id="PF04542"/>
    </source>
</evidence>
<reference evidence="12" key="1">
    <citation type="submission" date="2021-02" db="EMBL/GenBank/DDBJ databases">
        <authorList>
            <person name="Dougan E. K."/>
            <person name="Rhodes N."/>
            <person name="Thang M."/>
            <person name="Chan C."/>
        </authorList>
    </citation>
    <scope>NUCLEOTIDE SEQUENCE</scope>
</reference>
<dbReference type="GO" id="GO:0016987">
    <property type="term" value="F:sigma factor activity"/>
    <property type="evidence" value="ECO:0007669"/>
    <property type="project" value="InterPro"/>
</dbReference>
<evidence type="ECO:0000256" key="3">
    <source>
        <dbReference type="ARBA" id="ARBA00022801"/>
    </source>
</evidence>
<dbReference type="Pfam" id="PF08281">
    <property type="entry name" value="Sigma70_r4_2"/>
    <property type="match status" value="1"/>
</dbReference>
<feature type="active site" description="Charge relay system" evidence="7">
    <location>
        <position position="1398"/>
    </location>
</feature>
<dbReference type="PROSITE" id="PS00136">
    <property type="entry name" value="SUBTILASE_ASP"/>
    <property type="match status" value="2"/>
</dbReference>
<dbReference type="Gene3D" id="3.40.50.200">
    <property type="entry name" value="Peptidase S8/S53 domain"/>
    <property type="match status" value="2"/>
</dbReference>
<keyword evidence="3 7" id="KW-0378">Hydrolase</keyword>
<dbReference type="InterPro" id="IPR013325">
    <property type="entry name" value="RNA_pol_sigma_r2"/>
</dbReference>
<dbReference type="InterPro" id="IPR015500">
    <property type="entry name" value="Peptidase_S8_subtilisin-rel"/>
</dbReference>
<dbReference type="SUPFAM" id="SSF88946">
    <property type="entry name" value="Sigma2 domain of RNA polymerase sigma factors"/>
    <property type="match status" value="1"/>
</dbReference>
<dbReference type="InterPro" id="IPR013249">
    <property type="entry name" value="RNA_pol_sigma70_r4_t2"/>
</dbReference>
<evidence type="ECO:0000256" key="5">
    <source>
        <dbReference type="ARBA" id="ARBA00023529"/>
    </source>
</evidence>
<dbReference type="GO" id="GO:0003677">
    <property type="term" value="F:DNA binding"/>
    <property type="evidence" value="ECO:0007669"/>
    <property type="project" value="InterPro"/>
</dbReference>
<dbReference type="EC" id="3.4.21.62" evidence="6"/>
<feature type="domain" description="RNA polymerase sigma factor 70 region 4 type 2" evidence="11">
    <location>
        <begin position="144"/>
        <end position="187"/>
    </location>
</feature>
<feature type="compositionally biased region" description="Basic and acidic residues" evidence="8">
    <location>
        <begin position="14"/>
        <end position="27"/>
    </location>
</feature>
<dbReference type="SUPFAM" id="SSF52743">
    <property type="entry name" value="Subtilisin-like"/>
    <property type="match status" value="2"/>
</dbReference>
<dbReference type="PANTHER" id="PTHR43806:SF11">
    <property type="entry name" value="CEREVISIN-RELATED"/>
    <property type="match status" value="1"/>
</dbReference>
<feature type="domain" description="Peptidase S8/S53" evidence="9">
    <location>
        <begin position="1200"/>
        <end position="1446"/>
    </location>
</feature>
<dbReference type="InterPro" id="IPR000209">
    <property type="entry name" value="Peptidase_S8/S53_dom"/>
</dbReference>
<evidence type="ECO:0000256" key="8">
    <source>
        <dbReference type="SAM" id="MobiDB-lite"/>
    </source>
</evidence>
<dbReference type="InterPro" id="IPR022398">
    <property type="entry name" value="Peptidase_S8_His-AS"/>
</dbReference>
<feature type="domain" description="RNA polymerase sigma-70 region 2" evidence="10">
    <location>
        <begin position="45"/>
        <end position="111"/>
    </location>
</feature>
<dbReference type="PROSITE" id="PS51892">
    <property type="entry name" value="SUBTILASE"/>
    <property type="match status" value="2"/>
</dbReference>
<dbReference type="InterPro" id="IPR013324">
    <property type="entry name" value="RNA_pol_sigma_r3/r4-like"/>
</dbReference>
<feature type="compositionally biased region" description="Polar residues" evidence="8">
    <location>
        <begin position="1784"/>
        <end position="1799"/>
    </location>
</feature>
<proteinExistence type="inferred from homology"/>
<feature type="compositionally biased region" description="Polar residues" evidence="8">
    <location>
        <begin position="1812"/>
        <end position="1827"/>
    </location>
</feature>
<comment type="catalytic activity">
    <reaction evidence="5">
        <text>Hydrolysis of proteins with broad specificity for peptide bonds, and a preference for a large uncharged residue in P1. Hydrolyzes peptide amides.</text>
        <dbReference type="EC" id="3.4.21.62"/>
    </reaction>
</comment>
<evidence type="ECO:0000256" key="4">
    <source>
        <dbReference type="ARBA" id="ARBA00022825"/>
    </source>
</evidence>
<comment type="similarity">
    <text evidence="1 7">Belongs to the peptidase S8 family.</text>
</comment>
<dbReference type="GO" id="GO:0004252">
    <property type="term" value="F:serine-type endopeptidase activity"/>
    <property type="evidence" value="ECO:0007669"/>
    <property type="project" value="UniProtKB-UniRule"/>
</dbReference>
<feature type="domain" description="Peptidase S8/S53" evidence="9">
    <location>
        <begin position="478"/>
        <end position="766"/>
    </location>
</feature>
<evidence type="ECO:0000313" key="12">
    <source>
        <dbReference type="EMBL" id="CAE7149647.1"/>
    </source>
</evidence>
<evidence type="ECO:0000313" key="13">
    <source>
        <dbReference type="Proteomes" id="UP000649617"/>
    </source>
</evidence>
<keyword evidence="4 7" id="KW-0720">Serine protease</keyword>
<feature type="region of interest" description="Disordered" evidence="8">
    <location>
        <begin position="1018"/>
        <end position="1037"/>
    </location>
</feature>
<dbReference type="InterPro" id="IPR036852">
    <property type="entry name" value="Peptidase_S8/S53_dom_sf"/>
</dbReference>
<feature type="active site" description="Charge relay system" evidence="7">
    <location>
        <position position="1238"/>
    </location>
</feature>
<dbReference type="InterPro" id="IPR050131">
    <property type="entry name" value="Peptidase_S8_subtilisin-like"/>
</dbReference>
<dbReference type="Gene3D" id="1.10.10.10">
    <property type="entry name" value="Winged helix-like DNA-binding domain superfamily/Winged helix DNA-binding domain"/>
    <property type="match status" value="1"/>
</dbReference>
<keyword evidence="13" id="KW-1185">Reference proteome</keyword>
<feature type="active site" description="Charge relay system" evidence="7">
    <location>
        <position position="540"/>
    </location>
</feature>
<sequence>MALAHLSTMSTPRPHNETEEVAHDSSDHHLVERIGQGDKRAFEQLFSSHGERVFRYAYRLINDAGKAEEVTNDVMLEVWKNAVKFEGRSKVSTWLLGITRHTALNAVRRKQLDTVDVDDAPEIADPKVNEAALAHDAATLKTTLRGALGHLSAEHRDVIELTYFHGCSYQEIAEIVQCPENTVKTRMILTRSGHGSLKRGDGLMNRQEAQELLPWFVAGTLNEDESRAVQAFIDSGEISNTELNELTLFADTVRTQSEHEPAYNPAILNKVLDQLDEVPQSEAPEPLIVQETTAQEGLFEKLRKIFQWDATPRMAKLALTAQFAALLALAVMIGSPDSTDTDELGGNQYQTVSGAAMAADLLVGFAPGTSEAQMRELLMDMDAQITADTDRARAEFGNHLRSTCGSTMTFTSVRQTLLLTALFGFLSAGFSVPTLAANAPNDPHYNAQGSWGQAYADQWALQQQRVYADIAPAPAEQRVVVAVIDTGLDYTHEDLAANKLWRNPAETKNGRDDDGNGYVDDLIGWNYVDNNNNPWDLSGHGTHIAGLIAACTNNGVGIAGINPGAQIMPLKVANFTGQARSSSVAAAIRYAVEHGARIINLSLAGDTITDLEIQAAEFALERGVLIIVAAGNRGIAADQFGYAALPGVLAVGASDNNGQRAGFSNFGAQLSLLAPGVEILSLRAKNTDFIALSQPLDYASQDAVVGEEGQYYRASGTSFSAGFATGIASAILARQPQLSGAELRQILIQSAADIAPPGVDQLSGYGGLDYIAALNARPGQFVQARLDGASLSLIDTRLWVNLLGKAQADQFISATLQFRPTAGSIPVAEETNKKKKKKKRDKVVVDPYQWQTLASFDKAINGELGQFEINTLTQQANGSTQWDLKLVVVAADGAQREASMSLHLPVPEADFAEGRATLVQFNMAQEQWQQEQNALCGQPGISECNPDACQSIQLKGHVGNVSNAQRLQARIVANPPSLDSIAEDDSSESTCSIAAALPEFDTPTDGTGINLSLDLQGLGQNNQNGSRPDPIDPYAPNAQSPLSAVDFAIKLLPGFNGQALLETTNTPADTTGYSVLVGDGCNSVQVPLSSMAPPSVPNLVVAVVTGDVASVAARHQMLALSQTTLASTGDVLTVFLNPLPQRSVAQLLTLLAQDNDIVSAQRELIYLTAASEVAYSDPWAGLTYGPAHTGALALHSETTGAGETIAVIDTGMAVDHPDLAGRVETQDLTGKGWSADAHGTAVGSIIAAAADNALGSFGVAPAANILALKACQPETANGLRARCWTSTLVKALDAAMQKDAKIINMSLAGPPDELLARYVALAVDQSRLIIAGAGNGGALAKPAFPAALPGVLAVTAVNSRNQLYDQANQGEYIDVAAPGVDIVTLAADGSFPISSGTSWAAAHVSGVAALLHPLMPLSSPAEIAFLLRGHSTDLGATGKDTSFGHGLIDVCAAAAAATANAFTCLTEEVSRNGDFQYSEPTPYPQVTLDLAPIEAQVATAATTRCGTPLAASPLDLGDAQGFMSKTMGKAANAAIGKLVGGLLGSSGGSSKKPKLAKDPIKKKFKNKIKHPSGDARLQIGGQNYSNGLLISARVDKAAGKGTFHTMFLEQPDCSRIWPEQYQQYGLWGSWSLSVSVTKTTSSYRNGDLVDQSVSQSGWSKSGTFDVSRGFSLWDQLPGEPMQLVLDADKAYLSQLRREIDQPAWQQMGFAKPTEGIRTAGAVFRVDPSEIQPDTLAVIHITHVEKGRYRTVGFPLHMTPAADDNDVAVDVRRSVQEDNDIDLRFSNTEDNDYTSSYSNSEDNDYAHSEDNDVTTSISEDNDITKSWQESTDIDFQIATPTMTSHKYQAQDAGHQADQSVLGAARGHTVGVTGGPTVVSAGNDEQVFYGPAMVNNNTNQLPQNNLFVQGSNGAPISQSNTFAGRDMGPKGVFAPVGNTSATVFGDTMQSSGAQLGQSGDSSNSIADQMNSDRTMRTFILIISILAALWLTTASQTAYAKQAQAAPSPEQQLLQRIYQLRMRLDQERMQAENEARNNVRLVSSNNGNRSIDAPTVSGLRQQTSAQLARFESQFQCLDVEVEANSGNTVVICGDNSGDITGSNVSAERDIVTVQGGQR</sequence>
<dbReference type="GO" id="GO:0006508">
    <property type="term" value="P:proteolysis"/>
    <property type="evidence" value="ECO:0007669"/>
    <property type="project" value="UniProtKB-KW"/>
</dbReference>
<feature type="region of interest" description="Disordered" evidence="8">
    <location>
        <begin position="1784"/>
        <end position="1827"/>
    </location>
</feature>
<feature type="region of interest" description="Disordered" evidence="8">
    <location>
        <begin position="1"/>
        <end position="27"/>
    </location>
</feature>
<evidence type="ECO:0000256" key="1">
    <source>
        <dbReference type="ARBA" id="ARBA00011073"/>
    </source>
</evidence>
<organism evidence="12 13">
    <name type="scientific">Symbiodinium pilosum</name>
    <name type="common">Dinoflagellate</name>
    <dbReference type="NCBI Taxonomy" id="2952"/>
    <lineage>
        <taxon>Eukaryota</taxon>
        <taxon>Sar</taxon>
        <taxon>Alveolata</taxon>
        <taxon>Dinophyceae</taxon>
        <taxon>Suessiales</taxon>
        <taxon>Symbiodiniaceae</taxon>
        <taxon>Symbiodinium</taxon>
    </lineage>
</organism>
<evidence type="ECO:0000256" key="7">
    <source>
        <dbReference type="PROSITE-ProRule" id="PRU01240"/>
    </source>
</evidence>
<protein>
    <recommendedName>
        <fullName evidence="6">subtilisin</fullName>
        <ecNumber evidence="6">3.4.21.62</ecNumber>
    </recommendedName>
</protein>
<dbReference type="InterPro" id="IPR007627">
    <property type="entry name" value="RNA_pol_sigma70_r2"/>
</dbReference>
<evidence type="ECO:0000259" key="11">
    <source>
        <dbReference type="Pfam" id="PF08281"/>
    </source>
</evidence>
<keyword evidence="2 7" id="KW-0645">Protease</keyword>
<dbReference type="InterPro" id="IPR034204">
    <property type="entry name" value="PfSUB1-like_cat_dom"/>
</dbReference>
<dbReference type="CDD" id="cd07473">
    <property type="entry name" value="Peptidases_S8_Subtilisin_like"/>
    <property type="match status" value="1"/>
</dbReference>
<dbReference type="Pfam" id="PF04542">
    <property type="entry name" value="Sigma70_r2"/>
    <property type="match status" value="1"/>
</dbReference>
<dbReference type="NCBIfam" id="TIGR02937">
    <property type="entry name" value="sigma70-ECF"/>
    <property type="match status" value="1"/>
</dbReference>
<dbReference type="Pfam" id="PF00082">
    <property type="entry name" value="Peptidase_S8"/>
    <property type="match status" value="2"/>
</dbReference>
<dbReference type="CDD" id="cd06171">
    <property type="entry name" value="Sigma70_r4"/>
    <property type="match status" value="1"/>
</dbReference>
<feature type="active site" description="Charge relay system" evidence="7">
    <location>
        <position position="485"/>
    </location>
</feature>
<dbReference type="PRINTS" id="PR00723">
    <property type="entry name" value="SUBTILISIN"/>
</dbReference>
<dbReference type="InterPro" id="IPR023827">
    <property type="entry name" value="Peptidase_S8_Asp-AS"/>
</dbReference>
<accession>A0A812IPW2</accession>
<evidence type="ECO:0000256" key="6">
    <source>
        <dbReference type="ARBA" id="ARBA00023619"/>
    </source>
</evidence>
<dbReference type="PANTHER" id="PTHR43806">
    <property type="entry name" value="PEPTIDASE S8"/>
    <property type="match status" value="1"/>
</dbReference>
<dbReference type="EMBL" id="CAJNIZ010000001">
    <property type="protein sequence ID" value="CAE7149647.1"/>
    <property type="molecule type" value="Genomic_DNA"/>
</dbReference>
<feature type="active site" description="Charge relay system" evidence="7">
    <location>
        <position position="1209"/>
    </location>
</feature>
<dbReference type="InterPro" id="IPR014284">
    <property type="entry name" value="RNA_pol_sigma-70_dom"/>
</dbReference>
<evidence type="ECO:0000256" key="2">
    <source>
        <dbReference type="ARBA" id="ARBA00022670"/>
    </source>
</evidence>
<name>A0A812IPW2_SYMPI</name>
<dbReference type="Proteomes" id="UP000649617">
    <property type="component" value="Unassembled WGS sequence"/>
</dbReference>
<dbReference type="GO" id="GO:0006352">
    <property type="term" value="P:DNA-templated transcription initiation"/>
    <property type="evidence" value="ECO:0007669"/>
    <property type="project" value="InterPro"/>
</dbReference>
<dbReference type="PROSITE" id="PS00137">
    <property type="entry name" value="SUBTILASE_HIS"/>
    <property type="match status" value="2"/>
</dbReference>
<feature type="active site" description="Charge relay system" evidence="7">
    <location>
        <position position="718"/>
    </location>
</feature>
<evidence type="ECO:0000259" key="9">
    <source>
        <dbReference type="Pfam" id="PF00082"/>
    </source>
</evidence>
<dbReference type="Gene3D" id="1.10.1740.10">
    <property type="match status" value="1"/>
</dbReference>
<comment type="caution">
    <text evidence="12">The sequence shown here is derived from an EMBL/GenBank/DDBJ whole genome shotgun (WGS) entry which is preliminary data.</text>
</comment>
<dbReference type="SUPFAM" id="SSF88659">
    <property type="entry name" value="Sigma3 and sigma4 domains of RNA polymerase sigma factors"/>
    <property type="match status" value="1"/>
</dbReference>
<gene>
    <name evidence="12" type="ORF">SPIL2461_LOCUS156</name>
</gene>
<dbReference type="OrthoDB" id="531541at2759"/>